<evidence type="ECO:0000313" key="2">
    <source>
        <dbReference type="EMBL" id="RYU79279.1"/>
    </source>
</evidence>
<dbReference type="EMBL" id="SEWE01000020">
    <property type="protein sequence ID" value="RYU79279.1"/>
    <property type="molecule type" value="Genomic_DNA"/>
</dbReference>
<evidence type="ECO:0000256" key="1">
    <source>
        <dbReference type="SAM" id="Phobius"/>
    </source>
</evidence>
<name>A0A4Q5LAW7_9BACT</name>
<sequence length="90" mass="10241">MKVLRTAFFAALPYLVGLLFFLIEWGIGAVILTYLLQWLGCGVTTQRVVATIWLLLASFRAAARHSRSKRNKMLQMYIDGEIDTHPDDVK</sequence>
<organism evidence="2 3">
    <name type="scientific">Hymenobacter persicinus</name>
    <dbReference type="NCBI Taxonomy" id="2025506"/>
    <lineage>
        <taxon>Bacteria</taxon>
        <taxon>Pseudomonadati</taxon>
        <taxon>Bacteroidota</taxon>
        <taxon>Cytophagia</taxon>
        <taxon>Cytophagales</taxon>
        <taxon>Hymenobacteraceae</taxon>
        <taxon>Hymenobacter</taxon>
    </lineage>
</organism>
<keyword evidence="1" id="KW-0812">Transmembrane</keyword>
<reference evidence="2 3" key="1">
    <citation type="submission" date="2019-02" db="EMBL/GenBank/DDBJ databases">
        <title>Bacterial novel species isolated from soil.</title>
        <authorList>
            <person name="Jung H.-Y."/>
        </authorList>
    </citation>
    <scope>NUCLEOTIDE SEQUENCE [LARGE SCALE GENOMIC DNA]</scope>
    <source>
        <strain evidence="2 3">1-3-3-3</strain>
    </source>
</reference>
<dbReference type="RefSeq" id="WP_129921209.1">
    <property type="nucleotide sequence ID" value="NZ_SEWE01000020.1"/>
</dbReference>
<protein>
    <submittedName>
        <fullName evidence="2">Uncharacterized protein</fullName>
    </submittedName>
</protein>
<feature type="transmembrane region" description="Helical" evidence="1">
    <location>
        <begin position="12"/>
        <end position="39"/>
    </location>
</feature>
<evidence type="ECO:0000313" key="3">
    <source>
        <dbReference type="Proteomes" id="UP000294155"/>
    </source>
</evidence>
<gene>
    <name evidence="2" type="ORF">EWM57_11060</name>
</gene>
<keyword evidence="1" id="KW-0472">Membrane</keyword>
<keyword evidence="3" id="KW-1185">Reference proteome</keyword>
<accession>A0A4Q5LAW7</accession>
<dbReference type="Proteomes" id="UP000294155">
    <property type="component" value="Unassembled WGS sequence"/>
</dbReference>
<proteinExistence type="predicted"/>
<comment type="caution">
    <text evidence="2">The sequence shown here is derived from an EMBL/GenBank/DDBJ whole genome shotgun (WGS) entry which is preliminary data.</text>
</comment>
<keyword evidence="1" id="KW-1133">Transmembrane helix</keyword>
<feature type="transmembrane region" description="Helical" evidence="1">
    <location>
        <begin position="45"/>
        <end position="63"/>
    </location>
</feature>
<dbReference type="AlphaFoldDB" id="A0A4Q5LAW7"/>